<keyword evidence="6" id="KW-1185">Reference proteome</keyword>
<dbReference type="EMBL" id="FNEE01000019">
    <property type="protein sequence ID" value="SDK69726.1"/>
    <property type="molecule type" value="Genomic_DNA"/>
</dbReference>
<dbReference type="InterPro" id="IPR005107">
    <property type="entry name" value="CO_DH_flav_C"/>
</dbReference>
<dbReference type="SMART" id="SM01092">
    <property type="entry name" value="CO_deh_flav_C"/>
    <property type="match status" value="1"/>
</dbReference>
<dbReference type="AlphaFoldDB" id="A0A1G9E0S5"/>
<evidence type="ECO:0000256" key="1">
    <source>
        <dbReference type="ARBA" id="ARBA00022630"/>
    </source>
</evidence>
<gene>
    <name evidence="5" type="ORF">SAMN05428953_11924</name>
</gene>
<dbReference type="InterPro" id="IPR051312">
    <property type="entry name" value="Diverse_Substr_Oxidored"/>
</dbReference>
<sequence>MYPVNYHRAASVADAAKLLKTGDAKLLSGGMTLIPAMKTRLAAPSDLVDLSRIKELQGVKVSGKTVTIGAATTHHDVASDEKLNKACPALAHMASRIGDPAVRYKGTIGGSIANNDPAADYPAALLALDATVVTNKREIAADAFFTGLFETALEDGEIVTAVTFTAPAKAAYEKFRNPASRYAIVGVFVANGADGVRVAVTGAGDSGVFRSKEIEAALATNFDAAALNGVKVPANDLMSDIHASADYRANLIVVMAKRAVAAANA</sequence>
<keyword evidence="1" id="KW-0285">Flavoprotein</keyword>
<dbReference type="InterPro" id="IPR016166">
    <property type="entry name" value="FAD-bd_PCMH"/>
</dbReference>
<dbReference type="GO" id="GO:0016491">
    <property type="term" value="F:oxidoreductase activity"/>
    <property type="evidence" value="ECO:0007669"/>
    <property type="project" value="UniProtKB-KW"/>
</dbReference>
<dbReference type="FunFam" id="3.30.465.10:FF:000017">
    <property type="entry name" value="Xanthine dehydrogenase, FAD binding subunit"/>
    <property type="match status" value="1"/>
</dbReference>
<keyword evidence="3" id="KW-0560">Oxidoreductase</keyword>
<dbReference type="InterPro" id="IPR016167">
    <property type="entry name" value="FAD-bd_PCMH_sub1"/>
</dbReference>
<dbReference type="Gene3D" id="3.30.465.10">
    <property type="match status" value="1"/>
</dbReference>
<dbReference type="PROSITE" id="PS51387">
    <property type="entry name" value="FAD_PCMH"/>
    <property type="match status" value="1"/>
</dbReference>
<organism evidence="5 6">
    <name type="scientific">Mesorhizobium muleiense</name>
    <dbReference type="NCBI Taxonomy" id="1004279"/>
    <lineage>
        <taxon>Bacteria</taxon>
        <taxon>Pseudomonadati</taxon>
        <taxon>Pseudomonadota</taxon>
        <taxon>Alphaproteobacteria</taxon>
        <taxon>Hyphomicrobiales</taxon>
        <taxon>Phyllobacteriaceae</taxon>
        <taxon>Mesorhizobium</taxon>
    </lineage>
</organism>
<dbReference type="GO" id="GO:0071949">
    <property type="term" value="F:FAD binding"/>
    <property type="evidence" value="ECO:0007669"/>
    <property type="project" value="InterPro"/>
</dbReference>
<dbReference type="RefSeq" id="WP_091598072.1">
    <property type="nucleotide sequence ID" value="NZ_FNEE01000019.1"/>
</dbReference>
<evidence type="ECO:0000313" key="5">
    <source>
        <dbReference type="EMBL" id="SDK69726.1"/>
    </source>
</evidence>
<keyword evidence="2" id="KW-0274">FAD</keyword>
<evidence type="ECO:0000313" key="6">
    <source>
        <dbReference type="Proteomes" id="UP000198894"/>
    </source>
</evidence>
<dbReference type="Gene3D" id="3.30.390.50">
    <property type="entry name" value="CO dehydrogenase flavoprotein, C-terminal domain"/>
    <property type="match status" value="1"/>
</dbReference>
<accession>A0A1G9E0S5</accession>
<protein>
    <submittedName>
        <fullName evidence="5">Carbon-monoxide dehydrogenase medium subunit</fullName>
    </submittedName>
</protein>
<dbReference type="InterPro" id="IPR036318">
    <property type="entry name" value="FAD-bd_PCMH-like_sf"/>
</dbReference>
<evidence type="ECO:0000256" key="3">
    <source>
        <dbReference type="ARBA" id="ARBA00023002"/>
    </source>
</evidence>
<evidence type="ECO:0000256" key="2">
    <source>
        <dbReference type="ARBA" id="ARBA00022827"/>
    </source>
</evidence>
<proteinExistence type="predicted"/>
<dbReference type="InterPro" id="IPR016169">
    <property type="entry name" value="FAD-bd_PCMH_sub2"/>
</dbReference>
<dbReference type="InterPro" id="IPR036683">
    <property type="entry name" value="CO_DH_flav_C_dom_sf"/>
</dbReference>
<dbReference type="SUPFAM" id="SSF56176">
    <property type="entry name" value="FAD-binding/transporter-associated domain-like"/>
    <property type="match status" value="1"/>
</dbReference>
<dbReference type="InterPro" id="IPR002346">
    <property type="entry name" value="Mopterin_DH_FAD-bd"/>
</dbReference>
<dbReference type="PANTHER" id="PTHR42659">
    <property type="entry name" value="XANTHINE DEHYDROGENASE SUBUNIT C-RELATED"/>
    <property type="match status" value="1"/>
</dbReference>
<dbReference type="Gene3D" id="3.30.43.10">
    <property type="entry name" value="Uridine Diphospho-n-acetylenolpyruvylglucosamine Reductase, domain 2"/>
    <property type="match status" value="1"/>
</dbReference>
<name>A0A1G9E0S5_9HYPH</name>
<feature type="domain" description="FAD-binding PCMH-type" evidence="4">
    <location>
        <begin position="1"/>
        <end position="169"/>
    </location>
</feature>
<dbReference type="Proteomes" id="UP000198894">
    <property type="component" value="Unassembled WGS sequence"/>
</dbReference>
<dbReference type="Pfam" id="PF00941">
    <property type="entry name" value="FAD_binding_5"/>
    <property type="match status" value="1"/>
</dbReference>
<dbReference type="PANTHER" id="PTHR42659:SF2">
    <property type="entry name" value="XANTHINE DEHYDROGENASE SUBUNIT C-RELATED"/>
    <property type="match status" value="1"/>
</dbReference>
<dbReference type="SUPFAM" id="SSF55447">
    <property type="entry name" value="CO dehydrogenase flavoprotein C-terminal domain-like"/>
    <property type="match status" value="1"/>
</dbReference>
<evidence type="ECO:0000259" key="4">
    <source>
        <dbReference type="PROSITE" id="PS51387"/>
    </source>
</evidence>
<reference evidence="6" key="1">
    <citation type="submission" date="2016-10" db="EMBL/GenBank/DDBJ databases">
        <authorList>
            <person name="Varghese N."/>
            <person name="Submissions S."/>
        </authorList>
    </citation>
    <scope>NUCLEOTIDE SEQUENCE [LARGE SCALE GENOMIC DNA]</scope>
    <source>
        <strain evidence="6">CGMCC 1.11022</strain>
    </source>
</reference>